<keyword evidence="7 15" id="KW-0507">mRNA processing</keyword>
<keyword evidence="10 15" id="KW-0479">Metal-binding</keyword>
<proteinExistence type="inferred from homology"/>
<keyword evidence="9 15" id="KW-0540">Nuclease</keyword>
<dbReference type="SMART" id="SM00535">
    <property type="entry name" value="RIBOc"/>
    <property type="match status" value="1"/>
</dbReference>
<evidence type="ECO:0000256" key="9">
    <source>
        <dbReference type="ARBA" id="ARBA00022722"/>
    </source>
</evidence>
<dbReference type="InterPro" id="IPR011907">
    <property type="entry name" value="RNase_III"/>
</dbReference>
<reference evidence="18 19" key="1">
    <citation type="journal article" date="2015" name="Nature">
        <title>rRNA introns, odd ribosomes, and small enigmatic genomes across a large radiation of phyla.</title>
        <authorList>
            <person name="Brown C.T."/>
            <person name="Hug L.A."/>
            <person name="Thomas B.C."/>
            <person name="Sharon I."/>
            <person name="Castelle C.J."/>
            <person name="Singh A."/>
            <person name="Wilkins M.J."/>
            <person name="Williams K.H."/>
            <person name="Banfield J.F."/>
        </authorList>
    </citation>
    <scope>NUCLEOTIDE SEQUENCE [LARGE SCALE GENOMIC DNA]</scope>
</reference>
<accession>A0A0G0BII8</accession>
<evidence type="ECO:0000256" key="7">
    <source>
        <dbReference type="ARBA" id="ARBA00022664"/>
    </source>
</evidence>
<comment type="similarity">
    <text evidence="3">Belongs to the ribonuclease III family.</text>
</comment>
<dbReference type="SUPFAM" id="SSF54768">
    <property type="entry name" value="dsRNA-binding domain-like"/>
    <property type="match status" value="1"/>
</dbReference>
<dbReference type="Pfam" id="PF14622">
    <property type="entry name" value="Ribonucleas_3_3"/>
    <property type="match status" value="1"/>
</dbReference>
<comment type="function">
    <text evidence="15">Digests double-stranded RNA. Involved in the processing of primary rRNA transcript to yield the immediate precursors to the large and small rRNAs (23S and 16S). Processes some mRNAs, and tRNAs when they are encoded in the rRNA operon. Processes pre-crRNA and tracrRNA of type II CRISPR loci if present in the organism.</text>
</comment>
<dbReference type="PROSITE" id="PS50137">
    <property type="entry name" value="DS_RBD"/>
    <property type="match status" value="1"/>
</dbReference>
<dbReference type="EMBL" id="LBOI01000022">
    <property type="protein sequence ID" value="KKP30862.1"/>
    <property type="molecule type" value="Genomic_DNA"/>
</dbReference>
<dbReference type="GO" id="GO:0003725">
    <property type="term" value="F:double-stranded RNA binding"/>
    <property type="evidence" value="ECO:0007669"/>
    <property type="project" value="TreeGrafter"/>
</dbReference>
<dbReference type="InterPro" id="IPR014720">
    <property type="entry name" value="dsRBD_dom"/>
</dbReference>
<dbReference type="GO" id="GO:0008033">
    <property type="term" value="P:tRNA processing"/>
    <property type="evidence" value="ECO:0007669"/>
    <property type="project" value="UniProtKB-KW"/>
</dbReference>
<evidence type="ECO:0000256" key="15">
    <source>
        <dbReference type="HAMAP-Rule" id="MF_00104"/>
    </source>
</evidence>
<protein>
    <recommendedName>
        <fullName evidence="15">Ribonuclease 3</fullName>
        <ecNumber evidence="15">3.1.26.3</ecNumber>
    </recommendedName>
    <alternativeName>
        <fullName evidence="15">Ribonuclease III</fullName>
        <shortName evidence="15">RNase III</shortName>
    </alternativeName>
</protein>
<dbReference type="NCBIfam" id="TIGR02191">
    <property type="entry name" value="RNaseIII"/>
    <property type="match status" value="1"/>
</dbReference>
<feature type="binding site" evidence="15">
    <location>
        <position position="114"/>
    </location>
    <ligand>
        <name>Mg(2+)</name>
        <dbReference type="ChEBI" id="CHEBI:18420"/>
    </ligand>
</feature>
<comment type="subcellular location">
    <subcellularLocation>
        <location evidence="2 15">Cytoplasm</location>
    </subcellularLocation>
</comment>
<dbReference type="PROSITE" id="PS00517">
    <property type="entry name" value="RNASE_3_1"/>
    <property type="match status" value="1"/>
</dbReference>
<evidence type="ECO:0000256" key="1">
    <source>
        <dbReference type="ARBA" id="ARBA00000109"/>
    </source>
</evidence>
<dbReference type="PATRIC" id="fig|1618586.3.peg.905"/>
<evidence type="ECO:0000313" key="19">
    <source>
        <dbReference type="Proteomes" id="UP000034803"/>
    </source>
</evidence>
<keyword evidence="12 15" id="KW-0378">Hydrolase</keyword>
<dbReference type="GO" id="GO:0005737">
    <property type="term" value="C:cytoplasm"/>
    <property type="evidence" value="ECO:0007669"/>
    <property type="project" value="UniProtKB-SubCell"/>
</dbReference>
<keyword evidence="5 15" id="KW-0963">Cytoplasm</keyword>
<evidence type="ECO:0000259" key="17">
    <source>
        <dbReference type="PROSITE" id="PS50142"/>
    </source>
</evidence>
<evidence type="ECO:0000256" key="6">
    <source>
        <dbReference type="ARBA" id="ARBA00022552"/>
    </source>
</evidence>
<dbReference type="PANTHER" id="PTHR11207:SF0">
    <property type="entry name" value="RIBONUCLEASE 3"/>
    <property type="match status" value="1"/>
</dbReference>
<dbReference type="GO" id="GO:0006364">
    <property type="term" value="P:rRNA processing"/>
    <property type="evidence" value="ECO:0007669"/>
    <property type="project" value="UniProtKB-UniRule"/>
</dbReference>
<evidence type="ECO:0000256" key="8">
    <source>
        <dbReference type="ARBA" id="ARBA00022694"/>
    </source>
</evidence>
<evidence type="ECO:0000256" key="13">
    <source>
        <dbReference type="ARBA" id="ARBA00022842"/>
    </source>
</evidence>
<comment type="subunit">
    <text evidence="4 15">Homodimer.</text>
</comment>
<dbReference type="SMART" id="SM00358">
    <property type="entry name" value="DSRM"/>
    <property type="match status" value="1"/>
</dbReference>
<comment type="caution">
    <text evidence="18">The sequence shown here is derived from an EMBL/GenBank/DDBJ whole genome shotgun (WGS) entry which is preliminary data.</text>
</comment>
<keyword evidence="13 15" id="KW-0460">Magnesium</keyword>
<dbReference type="GO" id="GO:0042802">
    <property type="term" value="F:identical protein binding"/>
    <property type="evidence" value="ECO:0007669"/>
    <property type="project" value="UniProtKB-ARBA"/>
</dbReference>
<dbReference type="SUPFAM" id="SSF69065">
    <property type="entry name" value="RNase III domain-like"/>
    <property type="match status" value="1"/>
</dbReference>
<dbReference type="EC" id="3.1.26.3" evidence="15"/>
<sequence>MTDPITLKTIFKNENLYLQALTHRSWVNENIGVRGTNERLEFLGDAILEFVVSKELFIKFPEKEEGYLTALRANLVNTKNLSELAGKIGLGSEIFLSKGEEEGGGRNNSSLLADTVEAIIGALFMDQGISTAEEFIKENILIDVNKKINSPLKDPKSLLQEKVQSNKLPAPKYQVITEEGPDHNKNFTIEVIINGKPIAKGTGKNKSEAEQNAAEKALLEIK</sequence>
<feature type="binding site" evidence="15">
    <location>
        <position position="41"/>
    </location>
    <ligand>
        <name>Mg(2+)</name>
        <dbReference type="ChEBI" id="CHEBI:18420"/>
    </ligand>
</feature>
<keyword evidence="14 15" id="KW-0694">RNA-binding</keyword>
<dbReference type="HAMAP" id="MF_00104">
    <property type="entry name" value="RNase_III"/>
    <property type="match status" value="1"/>
</dbReference>
<dbReference type="FunFam" id="3.30.160.20:FF:000003">
    <property type="entry name" value="Ribonuclease 3"/>
    <property type="match status" value="1"/>
</dbReference>
<evidence type="ECO:0000256" key="4">
    <source>
        <dbReference type="ARBA" id="ARBA00011738"/>
    </source>
</evidence>
<gene>
    <name evidence="15" type="primary">rnc</name>
    <name evidence="18" type="ORF">UR21_C0022G0010</name>
</gene>
<evidence type="ECO:0000256" key="5">
    <source>
        <dbReference type="ARBA" id="ARBA00022490"/>
    </source>
</evidence>
<dbReference type="GO" id="GO:0006397">
    <property type="term" value="P:mRNA processing"/>
    <property type="evidence" value="ECO:0007669"/>
    <property type="project" value="UniProtKB-UniRule"/>
</dbReference>
<evidence type="ECO:0000256" key="2">
    <source>
        <dbReference type="ARBA" id="ARBA00004496"/>
    </source>
</evidence>
<evidence type="ECO:0000259" key="16">
    <source>
        <dbReference type="PROSITE" id="PS50137"/>
    </source>
</evidence>
<dbReference type="GO" id="GO:0010468">
    <property type="term" value="P:regulation of gene expression"/>
    <property type="evidence" value="ECO:0007669"/>
    <property type="project" value="TreeGrafter"/>
</dbReference>
<name>A0A0G0BII8_9BACT</name>
<dbReference type="Proteomes" id="UP000034803">
    <property type="component" value="Unassembled WGS sequence"/>
</dbReference>
<dbReference type="GO" id="GO:0019843">
    <property type="term" value="F:rRNA binding"/>
    <property type="evidence" value="ECO:0007669"/>
    <property type="project" value="UniProtKB-KW"/>
</dbReference>
<dbReference type="Gene3D" id="3.30.160.20">
    <property type="match status" value="1"/>
</dbReference>
<dbReference type="AlphaFoldDB" id="A0A0G0BII8"/>
<evidence type="ECO:0000313" key="18">
    <source>
        <dbReference type="EMBL" id="KKP30862.1"/>
    </source>
</evidence>
<feature type="domain" description="DRBM" evidence="16">
    <location>
        <begin position="154"/>
        <end position="222"/>
    </location>
</feature>
<feature type="binding site" evidence="15">
    <location>
        <position position="117"/>
    </location>
    <ligand>
        <name>Mg(2+)</name>
        <dbReference type="ChEBI" id="CHEBI:18420"/>
    </ligand>
</feature>
<dbReference type="Gene3D" id="1.10.1520.10">
    <property type="entry name" value="Ribonuclease III domain"/>
    <property type="match status" value="1"/>
</dbReference>
<dbReference type="PROSITE" id="PS50142">
    <property type="entry name" value="RNASE_3_2"/>
    <property type="match status" value="1"/>
</dbReference>
<comment type="catalytic activity">
    <reaction evidence="1 15">
        <text>Endonucleolytic cleavage to 5'-phosphomonoester.</text>
        <dbReference type="EC" id="3.1.26.3"/>
    </reaction>
</comment>
<dbReference type="InterPro" id="IPR000999">
    <property type="entry name" value="RNase_III_dom"/>
</dbReference>
<evidence type="ECO:0000256" key="14">
    <source>
        <dbReference type="ARBA" id="ARBA00022884"/>
    </source>
</evidence>
<keyword evidence="11 15" id="KW-0255">Endonuclease</keyword>
<dbReference type="InterPro" id="IPR036389">
    <property type="entry name" value="RNase_III_sf"/>
</dbReference>
<evidence type="ECO:0000256" key="12">
    <source>
        <dbReference type="ARBA" id="ARBA00022801"/>
    </source>
</evidence>
<dbReference type="CDD" id="cd00593">
    <property type="entry name" value="RIBOc"/>
    <property type="match status" value="1"/>
</dbReference>
<evidence type="ECO:0000256" key="3">
    <source>
        <dbReference type="ARBA" id="ARBA00010183"/>
    </source>
</evidence>
<dbReference type="CDD" id="cd10845">
    <property type="entry name" value="DSRM_RNAse_III_family"/>
    <property type="match status" value="1"/>
</dbReference>
<organism evidence="18 19">
    <name type="scientific">Candidatus Woesebacteria bacterium GW2011_GWC2_31_9</name>
    <dbReference type="NCBI Taxonomy" id="1618586"/>
    <lineage>
        <taxon>Bacteria</taxon>
        <taxon>Candidatus Woeseibacteriota</taxon>
    </lineage>
</organism>
<dbReference type="PANTHER" id="PTHR11207">
    <property type="entry name" value="RIBONUCLEASE III"/>
    <property type="match status" value="1"/>
</dbReference>
<keyword evidence="6 15" id="KW-0698">rRNA processing</keyword>
<evidence type="ECO:0000256" key="11">
    <source>
        <dbReference type="ARBA" id="ARBA00022759"/>
    </source>
</evidence>
<keyword evidence="8 15" id="KW-0819">tRNA processing</keyword>
<evidence type="ECO:0000256" key="10">
    <source>
        <dbReference type="ARBA" id="ARBA00022723"/>
    </source>
</evidence>
<dbReference type="GO" id="GO:0004525">
    <property type="term" value="F:ribonuclease III activity"/>
    <property type="evidence" value="ECO:0007669"/>
    <property type="project" value="UniProtKB-UniRule"/>
</dbReference>
<feature type="active site" evidence="15">
    <location>
        <position position="45"/>
    </location>
</feature>
<comment type="cofactor">
    <cofactor evidence="15">
        <name>Mg(2+)</name>
        <dbReference type="ChEBI" id="CHEBI:18420"/>
    </cofactor>
</comment>
<dbReference type="Pfam" id="PF00035">
    <property type="entry name" value="dsrm"/>
    <property type="match status" value="1"/>
</dbReference>
<dbReference type="FunFam" id="1.10.1520.10:FF:000001">
    <property type="entry name" value="Ribonuclease 3"/>
    <property type="match status" value="1"/>
</dbReference>
<feature type="active site" evidence="15">
    <location>
        <position position="117"/>
    </location>
</feature>
<keyword evidence="15" id="KW-0699">rRNA-binding</keyword>
<dbReference type="GO" id="GO:0046872">
    <property type="term" value="F:metal ion binding"/>
    <property type="evidence" value="ECO:0007669"/>
    <property type="project" value="UniProtKB-KW"/>
</dbReference>
<feature type="domain" description="RNase III" evidence="17">
    <location>
        <begin position="11"/>
        <end position="128"/>
    </location>
</feature>